<evidence type="ECO:0000313" key="7">
    <source>
        <dbReference type="EMBL" id="KIE11782.1"/>
    </source>
</evidence>
<dbReference type="STRING" id="1479485.DA73_0213175"/>
<keyword evidence="3" id="KW-0547">Nucleotide-binding</keyword>
<dbReference type="Gene3D" id="3.30.1490.330">
    <property type="match status" value="1"/>
</dbReference>
<keyword evidence="1" id="KW-0436">Ligase</keyword>
<protein>
    <submittedName>
        <fullName evidence="7">Glutathionylspermidine synthase</fullName>
    </submittedName>
</protein>
<evidence type="ECO:0000256" key="4">
    <source>
        <dbReference type="ARBA" id="ARBA00022840"/>
    </source>
</evidence>
<dbReference type="RefSeq" id="WP_038096713.1">
    <property type="nucleotide sequence ID" value="NZ_JHEG04000001.1"/>
</dbReference>
<dbReference type="GO" id="GO:0046872">
    <property type="term" value="F:metal ion binding"/>
    <property type="evidence" value="ECO:0007669"/>
    <property type="project" value="UniProtKB-KW"/>
</dbReference>
<keyword evidence="2" id="KW-0479">Metal-binding</keyword>
<dbReference type="SUPFAM" id="SSF56059">
    <property type="entry name" value="Glutathione synthetase ATP-binding domain-like"/>
    <property type="match status" value="1"/>
</dbReference>
<evidence type="ECO:0000256" key="5">
    <source>
        <dbReference type="ARBA" id="ARBA00022842"/>
    </source>
</evidence>
<sequence>MNVDIFDSPQRKQFFQSMKMGWYNVCPIEEGTGIPLTDQETPYALYYCHTVSPQTIQEIKQASELVGSVLMEAWSIVRTLDEETLLDYGFPKDAIKVVKHDSLAPFCMRLDWCWNEETGVKKVIETNPQTPSFWFECTEGNGKVAEHFELKDPVYDAQNVLSVSLNQHIQRAAQVLKKRVQECRVAFTALNNAEDLGTMRWLSKKFNHKSAVLPLEYLRIKDGKYLFDSRTGLPIDILFMWYPIEWVIYDTDDKGERLWPALEQLILENKVVIVNFGSAFALQPKSIFALITDLGLELFNHKDAQTIFDYFPKTSMVPEKIGNSYFAKPILGREGAGGFAVKSGEVAVRSHSNDPWYIEQDYVYQELLELPTLELAQQSMTVVWGAWLYNNGQDKLVSGGVGMRVSEGKITDNISYWCPIGC</sequence>
<dbReference type="EMBL" id="JHEG02000040">
    <property type="protein sequence ID" value="KIE11782.1"/>
    <property type="molecule type" value="Genomic_DNA"/>
</dbReference>
<evidence type="ECO:0000256" key="2">
    <source>
        <dbReference type="ARBA" id="ARBA00022723"/>
    </source>
</evidence>
<evidence type="ECO:0000256" key="1">
    <source>
        <dbReference type="ARBA" id="ARBA00022598"/>
    </source>
</evidence>
<reference evidence="7" key="1">
    <citation type="journal article" date="2015" name="Genome Announc.">
        <title>Draft Genome Sequence of Tolypothrix boutellei Strain VB521301.</title>
        <authorList>
            <person name="Chandrababunaidu M.M."/>
            <person name="Singh D."/>
            <person name="Sen D."/>
            <person name="Bhan S."/>
            <person name="Das S."/>
            <person name="Gupta A."/>
            <person name="Adhikary S.P."/>
            <person name="Tripathy S."/>
        </authorList>
    </citation>
    <scope>NUCLEOTIDE SEQUENCE</scope>
    <source>
        <strain evidence="7">VB521301</strain>
    </source>
</reference>
<dbReference type="GO" id="GO:0016874">
    <property type="term" value="F:ligase activity"/>
    <property type="evidence" value="ECO:0007669"/>
    <property type="project" value="UniProtKB-KW"/>
</dbReference>
<comment type="caution">
    <text evidence="7">The sequence shown here is derived from an EMBL/GenBank/DDBJ whole genome shotgun (WGS) entry which is preliminary data.</text>
</comment>
<dbReference type="InterPro" id="IPR005494">
    <property type="entry name" value="GSPS_pre-ATP-grasp-like_dom"/>
</dbReference>
<evidence type="ECO:0000259" key="6">
    <source>
        <dbReference type="Pfam" id="PF03738"/>
    </source>
</evidence>
<dbReference type="Pfam" id="PF03738">
    <property type="entry name" value="GSP_synth"/>
    <property type="match status" value="1"/>
</dbReference>
<feature type="domain" description="Glutathionylspermidine synthase pre-ATP-grasp-like" evidence="6">
    <location>
        <begin position="38"/>
        <end position="419"/>
    </location>
</feature>
<accession>A0A0C1NAN5</accession>
<keyword evidence="5" id="KW-0460">Magnesium</keyword>
<name>A0A0C1NAN5_9CYAN</name>
<dbReference type="AlphaFoldDB" id="A0A0C1NAN5"/>
<dbReference type="GO" id="GO:0005524">
    <property type="term" value="F:ATP binding"/>
    <property type="evidence" value="ECO:0007669"/>
    <property type="project" value="UniProtKB-KW"/>
</dbReference>
<proteinExistence type="predicted"/>
<keyword evidence="4" id="KW-0067">ATP-binding</keyword>
<gene>
    <name evidence="7" type="ORF">DA73_0213175</name>
</gene>
<evidence type="ECO:0000256" key="3">
    <source>
        <dbReference type="ARBA" id="ARBA00022741"/>
    </source>
</evidence>
<organism evidence="7">
    <name type="scientific">Tolypothrix bouteillei VB521301</name>
    <dbReference type="NCBI Taxonomy" id="1479485"/>
    <lineage>
        <taxon>Bacteria</taxon>
        <taxon>Bacillati</taxon>
        <taxon>Cyanobacteriota</taxon>
        <taxon>Cyanophyceae</taxon>
        <taxon>Nostocales</taxon>
        <taxon>Tolypothrichaceae</taxon>
        <taxon>Tolypothrix</taxon>
    </lineage>
</organism>